<feature type="region of interest" description="Disordered" evidence="1">
    <location>
        <begin position="108"/>
        <end position="143"/>
    </location>
</feature>
<gene>
    <name evidence="2" type="ORF">AaE_007281</name>
</gene>
<dbReference type="AlphaFoldDB" id="A0A6A5AEU3"/>
<accession>A0A6A5AEU3</accession>
<evidence type="ECO:0000256" key="1">
    <source>
        <dbReference type="SAM" id="MobiDB-lite"/>
    </source>
</evidence>
<dbReference type="EMBL" id="VJMI01013057">
    <property type="protein sequence ID" value="KAF0748685.1"/>
    <property type="molecule type" value="Genomic_DNA"/>
</dbReference>
<organism evidence="2 3">
    <name type="scientific">Aphanomyces astaci</name>
    <name type="common">Crayfish plague agent</name>
    <dbReference type="NCBI Taxonomy" id="112090"/>
    <lineage>
        <taxon>Eukaryota</taxon>
        <taxon>Sar</taxon>
        <taxon>Stramenopiles</taxon>
        <taxon>Oomycota</taxon>
        <taxon>Saprolegniomycetes</taxon>
        <taxon>Saprolegniales</taxon>
        <taxon>Verrucalvaceae</taxon>
        <taxon>Aphanomyces</taxon>
    </lineage>
</organism>
<dbReference type="VEuPathDB" id="FungiDB:H257_07966"/>
<comment type="caution">
    <text evidence="2">The sequence shown here is derived from an EMBL/GenBank/DDBJ whole genome shotgun (WGS) entry which is preliminary data.</text>
</comment>
<reference evidence="2 3" key="1">
    <citation type="submission" date="2019-06" db="EMBL/GenBank/DDBJ databases">
        <title>Genomics analysis of Aphanomyces spp. identifies a new class of oomycete effector associated with host adaptation.</title>
        <authorList>
            <person name="Gaulin E."/>
        </authorList>
    </citation>
    <scope>NUCLEOTIDE SEQUENCE [LARGE SCALE GENOMIC DNA]</scope>
    <source>
        <strain evidence="2 3">E</strain>
    </source>
</reference>
<proteinExistence type="predicted"/>
<dbReference type="Proteomes" id="UP000469452">
    <property type="component" value="Unassembled WGS sequence"/>
</dbReference>
<protein>
    <submittedName>
        <fullName evidence="2">Uncharacterized protein</fullName>
    </submittedName>
</protein>
<evidence type="ECO:0000313" key="3">
    <source>
        <dbReference type="Proteomes" id="UP000469452"/>
    </source>
</evidence>
<name>A0A6A5AEU3_APHAT</name>
<feature type="compositionally biased region" description="Low complexity" evidence="1">
    <location>
        <begin position="109"/>
        <end position="132"/>
    </location>
</feature>
<evidence type="ECO:0000313" key="2">
    <source>
        <dbReference type="EMBL" id="KAF0748685.1"/>
    </source>
</evidence>
<sequence length="159" mass="16905">MLMQMLPLVFAVPSPDMVPRRLNDAVHKFSTSTDPAAKLQATMAMVEVKVDSAGTPIEMDGARKAELRQTVDKLDMTSYNRTSAALTDSAIKSALSRANIFKDRSLEFSSAGGSTSTSTTTSSSTVSGAPGTESTGGDLPLKSMALMDLKQRLGRIQMN</sequence>